<proteinExistence type="predicted"/>
<accession>A0ABT4IB19</accession>
<dbReference type="Proteomes" id="UP001072034">
    <property type="component" value="Unassembled WGS sequence"/>
</dbReference>
<sequence>MVTWTDVRAWRHGPLAEAGQSLRSLGTTVADLAQDAQQAGSRIASQAPSVDAARAALSRCGASHEELLAQVTSLTRATTEAGEGVAAVSRKVLAALDYADAHPMVTLHPDGTVSTHPATSADADPAAGGAAGAGGAGVGAAAGLAGQAAEQAAELEQMVSAALTLADQVDAAYASALTALAVPDPQPGPSPTPPDPNQPAPTRSQQGRDTAVRNSRGGRMRNGGQHDDEDANNQGDWLGNGVPGEHADTPGVRPWHYQGDSDNEGSGPHAQPSPTPGDYANHEAATLAADGFSPWWPDAAENLHHYLGNTGDPQSMNVDKMLTDLPQLSDNSETAVKKMAKDAVKDAQETGATGPMTYPFTTAWDDEYATKQEDPNWFYATGGYNYATDGTITVYPPSDENPEWTYKYDYRVHTADRYSWDGTKSTKIVGVPITDRQLQELHQAGLAQEYDLVGESSVQHGEGPP</sequence>
<dbReference type="RefSeq" id="WP_268918242.1">
    <property type="nucleotide sequence ID" value="NZ_JAPTMY010000033.1"/>
</dbReference>
<reference evidence="2" key="1">
    <citation type="submission" date="2022-10" db="EMBL/GenBank/DDBJ databases">
        <title>Genome sequence of Actinomyces israelii ATCC 10048.</title>
        <authorList>
            <person name="Watt R.M."/>
            <person name="Tong W.M."/>
        </authorList>
    </citation>
    <scope>NUCLEOTIDE SEQUENCE</scope>
    <source>
        <strain evidence="2">ATCC 10048</strain>
    </source>
</reference>
<evidence type="ECO:0000256" key="1">
    <source>
        <dbReference type="SAM" id="MobiDB-lite"/>
    </source>
</evidence>
<feature type="region of interest" description="Disordered" evidence="1">
    <location>
        <begin position="108"/>
        <end position="136"/>
    </location>
</feature>
<organism evidence="2 3">
    <name type="scientific">Actinomyces israelii</name>
    <dbReference type="NCBI Taxonomy" id="1659"/>
    <lineage>
        <taxon>Bacteria</taxon>
        <taxon>Bacillati</taxon>
        <taxon>Actinomycetota</taxon>
        <taxon>Actinomycetes</taxon>
        <taxon>Actinomycetales</taxon>
        <taxon>Actinomycetaceae</taxon>
        <taxon>Actinomyces</taxon>
    </lineage>
</organism>
<gene>
    <name evidence="2" type="ORF">OHJ16_12810</name>
</gene>
<comment type="caution">
    <text evidence="2">The sequence shown here is derived from an EMBL/GenBank/DDBJ whole genome shotgun (WGS) entry which is preliminary data.</text>
</comment>
<protein>
    <submittedName>
        <fullName evidence="2">Uncharacterized protein</fullName>
    </submittedName>
</protein>
<evidence type="ECO:0000313" key="3">
    <source>
        <dbReference type="Proteomes" id="UP001072034"/>
    </source>
</evidence>
<keyword evidence="3" id="KW-1185">Reference proteome</keyword>
<feature type="compositionally biased region" description="Pro residues" evidence="1">
    <location>
        <begin position="184"/>
        <end position="199"/>
    </location>
</feature>
<feature type="region of interest" description="Disordered" evidence="1">
    <location>
        <begin position="181"/>
        <end position="281"/>
    </location>
</feature>
<name>A0ABT4IB19_9ACTO</name>
<evidence type="ECO:0000313" key="2">
    <source>
        <dbReference type="EMBL" id="MCZ0858921.1"/>
    </source>
</evidence>
<dbReference type="EMBL" id="JAPTMY010000033">
    <property type="protein sequence ID" value="MCZ0858921.1"/>
    <property type="molecule type" value="Genomic_DNA"/>
</dbReference>